<dbReference type="OrthoDB" id="435607at2759"/>
<feature type="transmembrane region" description="Helical" evidence="5">
    <location>
        <begin position="100"/>
        <end position="120"/>
    </location>
</feature>
<dbReference type="Proteomes" id="UP000094455">
    <property type="component" value="Unassembled WGS sequence"/>
</dbReference>
<dbReference type="PANTHER" id="PTHR12701:SF19">
    <property type="entry name" value="ENDOPLASMIC RETICULUM TRANSMEMBRANE PROTEIN 1-RELATED"/>
    <property type="match status" value="1"/>
</dbReference>
<feature type="transmembrane region" description="Helical" evidence="5">
    <location>
        <begin position="47"/>
        <end position="66"/>
    </location>
</feature>
<dbReference type="STRING" id="763406.A0A1E3NED0"/>
<evidence type="ECO:0000256" key="1">
    <source>
        <dbReference type="ARBA" id="ARBA00004141"/>
    </source>
</evidence>
<protein>
    <recommendedName>
        <fullName evidence="5">Endoplasmic reticulum transmembrane protein</fullName>
    </recommendedName>
</protein>
<comment type="similarity">
    <text evidence="5">Belongs to the BCAP29/BCAP31 family.</text>
</comment>
<dbReference type="Pfam" id="PF05529">
    <property type="entry name" value="Bap31"/>
    <property type="match status" value="1"/>
</dbReference>
<evidence type="ECO:0000259" key="7">
    <source>
        <dbReference type="Pfam" id="PF05529"/>
    </source>
</evidence>
<keyword evidence="5" id="KW-0931">ER-Golgi transport</keyword>
<evidence type="ECO:0000256" key="2">
    <source>
        <dbReference type="ARBA" id="ARBA00022692"/>
    </source>
</evidence>
<feature type="region of interest" description="Disordered" evidence="6">
    <location>
        <begin position="134"/>
        <end position="153"/>
    </location>
</feature>
<keyword evidence="5" id="KW-0813">Transport</keyword>
<proteinExistence type="inferred from homology"/>
<keyword evidence="3 5" id="KW-1133">Transmembrane helix</keyword>
<feature type="transmembrane region" description="Helical" evidence="5">
    <location>
        <begin position="7"/>
        <end position="27"/>
    </location>
</feature>
<keyword evidence="5" id="KW-0653">Protein transport</keyword>
<dbReference type="AlphaFoldDB" id="A0A1E3NED0"/>
<keyword evidence="4 5" id="KW-0472">Membrane</keyword>
<evidence type="ECO:0000256" key="4">
    <source>
        <dbReference type="ARBA" id="ARBA00023136"/>
    </source>
</evidence>
<organism evidence="8 9">
    <name type="scientific">Pichia membranifaciens NRRL Y-2026</name>
    <dbReference type="NCBI Taxonomy" id="763406"/>
    <lineage>
        <taxon>Eukaryota</taxon>
        <taxon>Fungi</taxon>
        <taxon>Dikarya</taxon>
        <taxon>Ascomycota</taxon>
        <taxon>Saccharomycotina</taxon>
        <taxon>Pichiomycetes</taxon>
        <taxon>Pichiales</taxon>
        <taxon>Pichiaceae</taxon>
        <taxon>Pichia</taxon>
    </lineage>
</organism>
<sequence>MSIQMTLIFALLTVEFGLVSVLLLPLPPKVQSLVLRKYDEAISNSNFAIVLAFTDALVGVMFVDAFKNGFKLLERGDEIIEFSKNVWDARAKKFYSQRNLYILGAILALQACVWFMSMLLKSTVKNKALLGGLSNEGKTPSSSSDAKTPETEALEKELAKAQLDVDTLNKQYDSLFAEYQKKNATPAESDSTRKEK</sequence>
<evidence type="ECO:0000256" key="3">
    <source>
        <dbReference type="ARBA" id="ARBA00022989"/>
    </source>
</evidence>
<evidence type="ECO:0000256" key="5">
    <source>
        <dbReference type="RuleBase" id="RU367026"/>
    </source>
</evidence>
<dbReference type="GO" id="GO:0006888">
    <property type="term" value="P:endoplasmic reticulum to Golgi vesicle-mediated transport"/>
    <property type="evidence" value="ECO:0007669"/>
    <property type="project" value="UniProtKB-UniRule"/>
</dbReference>
<dbReference type="GO" id="GO:0070973">
    <property type="term" value="P:protein localization to endoplasmic reticulum exit site"/>
    <property type="evidence" value="ECO:0007669"/>
    <property type="project" value="UniProtKB-UniRule"/>
</dbReference>
<dbReference type="GO" id="GO:0005789">
    <property type="term" value="C:endoplasmic reticulum membrane"/>
    <property type="evidence" value="ECO:0007669"/>
    <property type="project" value="UniProtKB-SubCell"/>
</dbReference>
<evidence type="ECO:0000313" key="9">
    <source>
        <dbReference type="Proteomes" id="UP000094455"/>
    </source>
</evidence>
<keyword evidence="5" id="KW-0256">Endoplasmic reticulum</keyword>
<feature type="compositionally biased region" description="Polar residues" evidence="6">
    <location>
        <begin position="136"/>
        <end position="145"/>
    </location>
</feature>
<keyword evidence="2 5" id="KW-0812">Transmembrane</keyword>
<dbReference type="InterPro" id="IPR008417">
    <property type="entry name" value="BAP29/BAP31"/>
</dbReference>
<feature type="domain" description="BAP29/BAP31 transmembrane" evidence="7">
    <location>
        <begin position="1"/>
        <end position="128"/>
    </location>
</feature>
<dbReference type="RefSeq" id="XP_019015608.1">
    <property type="nucleotide sequence ID" value="XM_019164850.1"/>
</dbReference>
<name>A0A1E3NED0_9ASCO</name>
<dbReference type="GO" id="GO:0006886">
    <property type="term" value="P:intracellular protein transport"/>
    <property type="evidence" value="ECO:0007669"/>
    <property type="project" value="UniProtKB-UniRule"/>
</dbReference>
<evidence type="ECO:0000313" key="8">
    <source>
        <dbReference type="EMBL" id="ODQ44495.1"/>
    </source>
</evidence>
<comment type="subcellular location">
    <subcellularLocation>
        <location evidence="5">Endoplasmic reticulum membrane</location>
        <topology evidence="5">Multi-pass membrane protein</topology>
    </subcellularLocation>
    <subcellularLocation>
        <location evidence="1">Membrane</location>
        <topology evidence="1">Multi-pass membrane protein</topology>
    </subcellularLocation>
</comment>
<dbReference type="PANTHER" id="PTHR12701">
    <property type="entry name" value="BCR-ASSOCIATED PROTEIN, BAP"/>
    <property type="match status" value="1"/>
</dbReference>
<dbReference type="GeneID" id="30181537"/>
<gene>
    <name evidence="8" type="ORF">PICMEDRAFT_74727</name>
</gene>
<reference evidence="8 9" key="1">
    <citation type="journal article" date="2016" name="Proc. Natl. Acad. Sci. U.S.A.">
        <title>Comparative genomics of biotechnologically important yeasts.</title>
        <authorList>
            <person name="Riley R."/>
            <person name="Haridas S."/>
            <person name="Wolfe K.H."/>
            <person name="Lopes M.R."/>
            <person name="Hittinger C.T."/>
            <person name="Goeker M."/>
            <person name="Salamov A.A."/>
            <person name="Wisecaver J.H."/>
            <person name="Long T.M."/>
            <person name="Calvey C.H."/>
            <person name="Aerts A.L."/>
            <person name="Barry K.W."/>
            <person name="Choi C."/>
            <person name="Clum A."/>
            <person name="Coughlan A.Y."/>
            <person name="Deshpande S."/>
            <person name="Douglass A.P."/>
            <person name="Hanson S.J."/>
            <person name="Klenk H.-P."/>
            <person name="LaButti K.M."/>
            <person name="Lapidus A."/>
            <person name="Lindquist E.A."/>
            <person name="Lipzen A.M."/>
            <person name="Meier-Kolthoff J.P."/>
            <person name="Ohm R.A."/>
            <person name="Otillar R.P."/>
            <person name="Pangilinan J.L."/>
            <person name="Peng Y."/>
            <person name="Rokas A."/>
            <person name="Rosa C.A."/>
            <person name="Scheuner C."/>
            <person name="Sibirny A.A."/>
            <person name="Slot J.C."/>
            <person name="Stielow J.B."/>
            <person name="Sun H."/>
            <person name="Kurtzman C.P."/>
            <person name="Blackwell M."/>
            <person name="Grigoriev I.V."/>
            <person name="Jeffries T.W."/>
        </authorList>
    </citation>
    <scope>NUCLEOTIDE SEQUENCE [LARGE SCALE GENOMIC DNA]</scope>
    <source>
        <strain evidence="8 9">NRRL Y-2026</strain>
    </source>
</reference>
<dbReference type="InterPro" id="IPR040463">
    <property type="entry name" value="BAP29/BAP31_N"/>
</dbReference>
<comment type="function">
    <text evidence="5">May play a role in anterograde transport of membrane proteins from the endoplasmic reticulum to the Golgi.</text>
</comment>
<accession>A0A1E3NED0</accession>
<dbReference type="EMBL" id="KV454007">
    <property type="protein sequence ID" value="ODQ44495.1"/>
    <property type="molecule type" value="Genomic_DNA"/>
</dbReference>
<keyword evidence="9" id="KW-1185">Reference proteome</keyword>
<evidence type="ECO:0000256" key="6">
    <source>
        <dbReference type="SAM" id="MobiDB-lite"/>
    </source>
</evidence>